<reference evidence="13" key="1">
    <citation type="submission" date="2021-02" db="EMBL/GenBank/DDBJ databases">
        <authorList>
            <person name="Nowell W R."/>
        </authorList>
    </citation>
    <scope>NUCLEOTIDE SEQUENCE</scope>
</reference>
<feature type="region of interest" description="Disordered" evidence="5">
    <location>
        <begin position="213"/>
        <end position="962"/>
    </location>
</feature>
<dbReference type="InterPro" id="IPR027417">
    <property type="entry name" value="P-loop_NTPase"/>
</dbReference>
<accession>A0A821AV92</accession>
<keyword evidence="4" id="KW-0460">Magnesium</keyword>
<feature type="compositionally biased region" description="Polar residues" evidence="5">
    <location>
        <begin position="313"/>
        <end position="330"/>
    </location>
</feature>
<feature type="compositionally biased region" description="Polar residues" evidence="5">
    <location>
        <begin position="861"/>
        <end position="870"/>
    </location>
</feature>
<keyword evidence="4" id="KW-0479">Metal-binding</keyword>
<feature type="region of interest" description="Disordered" evidence="5">
    <location>
        <begin position="1"/>
        <end position="22"/>
    </location>
</feature>
<feature type="binding site" evidence="3">
    <location>
        <begin position="142"/>
        <end position="145"/>
    </location>
    <ligand>
        <name>GTP</name>
        <dbReference type="ChEBI" id="CHEBI:37565"/>
    </ligand>
</feature>
<dbReference type="Proteomes" id="UP000663873">
    <property type="component" value="Unassembled WGS sequence"/>
</dbReference>
<organism evidence="13 14">
    <name type="scientific">Rotaria socialis</name>
    <dbReference type="NCBI Taxonomy" id="392032"/>
    <lineage>
        <taxon>Eukaryota</taxon>
        <taxon>Metazoa</taxon>
        <taxon>Spiralia</taxon>
        <taxon>Gnathifera</taxon>
        <taxon>Rotifera</taxon>
        <taxon>Eurotatoria</taxon>
        <taxon>Bdelloidea</taxon>
        <taxon>Philodinida</taxon>
        <taxon>Philodinidae</taxon>
        <taxon>Rotaria</taxon>
    </lineage>
</organism>
<dbReference type="Gene3D" id="3.40.50.300">
    <property type="entry name" value="P-loop containing nucleotide triphosphate hydrolases"/>
    <property type="match status" value="1"/>
</dbReference>
<feature type="compositionally biased region" description="Polar residues" evidence="5">
    <location>
        <begin position="904"/>
        <end position="913"/>
    </location>
</feature>
<evidence type="ECO:0000256" key="1">
    <source>
        <dbReference type="ARBA" id="ARBA00022741"/>
    </source>
</evidence>
<evidence type="ECO:0000256" key="4">
    <source>
        <dbReference type="PIRSR" id="PIRSR606689-2"/>
    </source>
</evidence>
<gene>
    <name evidence="8" type="ORF">FME351_LOCUS17460</name>
    <name evidence="9" type="ORF">GRG538_LOCUS27593</name>
    <name evidence="10" type="ORF">HFQ381_LOCUS8993</name>
    <name evidence="7" type="ORF">LUA448_LOCUS17402</name>
    <name evidence="13" type="ORF">QYT958_LOCUS10421</name>
    <name evidence="6" type="ORF">TIS948_LOCUS20754</name>
    <name evidence="12" type="ORF">TSG867_LOCUS10034</name>
    <name evidence="11" type="ORF">UJA718_LOCUS8823</name>
</gene>
<evidence type="ECO:0000256" key="3">
    <source>
        <dbReference type="PIRSR" id="PIRSR606689-1"/>
    </source>
</evidence>
<dbReference type="SMART" id="SM00178">
    <property type="entry name" value="SAR"/>
    <property type="match status" value="1"/>
</dbReference>
<sequence length="962" mass="108008">MGAASCKNSKSPEQNQENANKTNITIGVFGLDYAGKTSTVKAIEGSPTKHALPTVSTNTSTVPYPVSTKRGEKSHEPIQIIDVSGQRRFREDSWPDYYDKIHGLIFVLDASEKKRITENKQTLDDLLCDDKLRDKPILILANKQDRTGAIDDEKEIKKKLDIDQLKIKHKIEFCTAIPNNDKDDDSIRTGFSWLIRTIEANYSDLNARVVNNAKGSNRSKPIGRKNDRKSDDSNSEDEPPSPRKRMTIPPFSKTRTDVRSTNDSNKLPSINHAKNIPKSSSRDTHSEDDDGDVNYNARVRARPVISPVDNDDYSYNRSSNQANTTKSNTLAKKKKVIGPASNANKDTSYKKSNDNELKSYRAPYESLPDDDPWSSIKKTSKTDDTFPNLYSKSPITNDATKKYPSPLLRDIKPKSSGLTSKGPNYSDNDDDDDSSSKKDKNKSTFPPKTRYDDDDDSYKKISSSYSKNKPLLTPKKTTLGAYGADDDDYDKLNNKTNNRPFGSTPTKKLFKHDEEDEEESDPFKKTSLKLTKTVDSDDDDYKKKTSKSYLSSSDRSNFDNDYRRTTSKPPLSPATTSKRSKDNDDDDDDSPLPKPLSRSRFPNDNYVSTLSKPTNRLIADDDGDSYKKPSSPYSTNKSLSTPKKPTSSTYGADNDDDHDKYNTKTTHRPFATTPTTKKLGRFDEEDEEDDYDKKKTSKSYLSSSDRSNFDNDYRRTTAKPPLSPATTTKRSKDDDDDDSPLSKSLNHSRFNSDIDRSLPPYKSATTTKKGDDDDDDDDDDDYKSKSKSNSKPKVPLRFNDNDDLPSSSSKFGTRPKYDDDDDDNPSSFSKPTIRPKYGNDNRSSSPPRSTSISRKPDDKASLSSPKMNTRSKFDDDDYPSLSSKLATQSPRLPSRSKYTDEDYTSSSKKNSFPSRDDDYSGKGGLRSRIGNDDFDSTKGGFHSARVGSAATQRFRPNMNDDD</sequence>
<feature type="compositionally biased region" description="Polar residues" evidence="5">
    <location>
        <begin position="605"/>
        <end position="614"/>
    </location>
</feature>
<comment type="caution">
    <text evidence="13">The sequence shown here is derived from an EMBL/GenBank/DDBJ whole genome shotgun (WGS) entry which is preliminary data.</text>
</comment>
<dbReference type="Proteomes" id="UP000663872">
    <property type="component" value="Unassembled WGS sequence"/>
</dbReference>
<evidence type="ECO:0000313" key="6">
    <source>
        <dbReference type="EMBL" id="CAF3326347.1"/>
    </source>
</evidence>
<dbReference type="EMBL" id="CAJOBR010001155">
    <property type="protein sequence ID" value="CAF4583481.1"/>
    <property type="molecule type" value="Genomic_DNA"/>
</dbReference>
<proteinExistence type="predicted"/>
<dbReference type="EMBL" id="CAJNYD010002188">
    <property type="protein sequence ID" value="CAF3399033.1"/>
    <property type="molecule type" value="Genomic_DNA"/>
</dbReference>
<dbReference type="Proteomes" id="UP000663869">
    <property type="component" value="Unassembled WGS sequence"/>
</dbReference>
<dbReference type="PROSITE" id="PS51417">
    <property type="entry name" value="ARF"/>
    <property type="match status" value="1"/>
</dbReference>
<feature type="compositionally biased region" description="Acidic residues" evidence="5">
    <location>
        <begin position="772"/>
        <end position="781"/>
    </location>
</feature>
<evidence type="ECO:0000256" key="5">
    <source>
        <dbReference type="SAM" id="MobiDB-lite"/>
    </source>
</evidence>
<feature type="compositionally biased region" description="Low complexity" evidence="5">
    <location>
        <begin position="668"/>
        <end position="677"/>
    </location>
</feature>
<dbReference type="PROSITE" id="PS51419">
    <property type="entry name" value="RAB"/>
    <property type="match status" value="1"/>
</dbReference>
<feature type="compositionally biased region" description="Low complexity" evidence="5">
    <location>
        <begin position="634"/>
        <end position="649"/>
    </location>
</feature>
<dbReference type="AlphaFoldDB" id="A0A821AV92"/>
<dbReference type="GO" id="GO:0005525">
    <property type="term" value="F:GTP binding"/>
    <property type="evidence" value="ECO:0007669"/>
    <property type="project" value="UniProtKB-KW"/>
</dbReference>
<dbReference type="Proteomes" id="UP000663851">
    <property type="component" value="Unassembled WGS sequence"/>
</dbReference>
<feature type="compositionally biased region" description="Polar residues" evidence="5">
    <location>
        <begin position="880"/>
        <end position="891"/>
    </location>
</feature>
<feature type="compositionally biased region" description="Polar residues" evidence="5">
    <location>
        <begin position="416"/>
        <end position="425"/>
    </location>
</feature>
<dbReference type="EMBL" id="CAJOBO010000461">
    <property type="protein sequence ID" value="CAF4226991.1"/>
    <property type="molecule type" value="Genomic_DNA"/>
</dbReference>
<dbReference type="EMBL" id="CAJOBQ010000452">
    <property type="protein sequence ID" value="CAF4358403.1"/>
    <property type="molecule type" value="Genomic_DNA"/>
</dbReference>
<name>A0A821AV92_9BILA</name>
<dbReference type="OrthoDB" id="14717at2759"/>
<dbReference type="EMBL" id="CAJNYU010002165">
    <property type="protein sequence ID" value="CAF3512513.1"/>
    <property type="molecule type" value="Genomic_DNA"/>
</dbReference>
<dbReference type="InterPro" id="IPR051995">
    <property type="entry name" value="Ciliary_GTPase"/>
</dbReference>
<feature type="compositionally biased region" description="Basic and acidic residues" evidence="5">
    <location>
        <begin position="347"/>
        <end position="359"/>
    </location>
</feature>
<feature type="compositionally biased region" description="Polar residues" evidence="5">
    <location>
        <begin position="567"/>
        <end position="576"/>
    </location>
</feature>
<feature type="binding site" evidence="3">
    <location>
        <begin position="30"/>
        <end position="37"/>
    </location>
    <ligand>
        <name>GTP</name>
        <dbReference type="ChEBI" id="CHEBI:37565"/>
    </ligand>
</feature>
<dbReference type="SMART" id="SM00177">
    <property type="entry name" value="ARF"/>
    <property type="match status" value="1"/>
</dbReference>
<feature type="compositionally biased region" description="Basic and acidic residues" evidence="5">
    <location>
        <begin position="532"/>
        <end position="543"/>
    </location>
</feature>
<evidence type="ECO:0000313" key="10">
    <source>
        <dbReference type="EMBL" id="CAF4226991.1"/>
    </source>
</evidence>
<dbReference type="EMBL" id="CAJOBP010000953">
    <property type="protein sequence ID" value="CAF4239078.1"/>
    <property type="molecule type" value="Genomic_DNA"/>
</dbReference>
<dbReference type="Pfam" id="PF00025">
    <property type="entry name" value="Arf"/>
    <property type="match status" value="1"/>
</dbReference>
<keyword evidence="1 3" id="KW-0547">Nucleotide-binding</keyword>
<protein>
    <submittedName>
        <fullName evidence="13">Uncharacterized protein</fullName>
    </submittedName>
</protein>
<dbReference type="Proteomes" id="UP000663833">
    <property type="component" value="Unassembled WGS sequence"/>
</dbReference>
<dbReference type="InterPro" id="IPR006689">
    <property type="entry name" value="Small_GTPase_ARF/SAR"/>
</dbReference>
<dbReference type="EMBL" id="CAJNYT010004772">
    <property type="protein sequence ID" value="CAF3689557.1"/>
    <property type="molecule type" value="Genomic_DNA"/>
</dbReference>
<evidence type="ECO:0000313" key="12">
    <source>
        <dbReference type="EMBL" id="CAF4358403.1"/>
    </source>
</evidence>
<evidence type="ECO:0000256" key="2">
    <source>
        <dbReference type="ARBA" id="ARBA00023134"/>
    </source>
</evidence>
<feature type="region of interest" description="Disordered" evidence="5">
    <location>
        <begin position="51"/>
        <end position="73"/>
    </location>
</feature>
<evidence type="ECO:0000313" key="15">
    <source>
        <dbReference type="Proteomes" id="UP000663873"/>
    </source>
</evidence>
<keyword evidence="15" id="KW-1185">Reference proteome</keyword>
<dbReference type="GO" id="GO:0003924">
    <property type="term" value="F:GTPase activity"/>
    <property type="evidence" value="ECO:0007669"/>
    <property type="project" value="InterPro"/>
</dbReference>
<dbReference type="Proteomes" id="UP000663862">
    <property type="component" value="Unassembled WGS sequence"/>
</dbReference>
<feature type="binding site" evidence="4">
    <location>
        <position position="37"/>
    </location>
    <ligand>
        <name>Mg(2+)</name>
        <dbReference type="ChEBI" id="CHEBI:18420"/>
    </ligand>
</feature>
<dbReference type="PANTHER" id="PTHR46090:SF2">
    <property type="entry name" value="ADP-RIBOSYLATION FACTOR-LIKE PROTEIN 13B"/>
    <property type="match status" value="1"/>
</dbReference>
<keyword evidence="2 3" id="KW-0342">GTP-binding</keyword>
<dbReference type="SUPFAM" id="SSF52540">
    <property type="entry name" value="P-loop containing nucleoside triphosphate hydrolases"/>
    <property type="match status" value="1"/>
</dbReference>
<evidence type="ECO:0000313" key="9">
    <source>
        <dbReference type="EMBL" id="CAF3689557.1"/>
    </source>
</evidence>
<dbReference type="PANTHER" id="PTHR46090">
    <property type="entry name" value="ADP-RIBOSYLATION FACTOR-LIKE PROTEIN 13B"/>
    <property type="match status" value="1"/>
</dbReference>
<evidence type="ECO:0000313" key="14">
    <source>
        <dbReference type="Proteomes" id="UP000663848"/>
    </source>
</evidence>
<dbReference type="EMBL" id="CAJNXB010003595">
    <property type="protein sequence ID" value="CAF3326347.1"/>
    <property type="molecule type" value="Genomic_DNA"/>
</dbReference>
<feature type="binding site" evidence="4">
    <location>
        <position position="54"/>
    </location>
    <ligand>
        <name>Mg(2+)</name>
        <dbReference type="ChEBI" id="CHEBI:18420"/>
    </ligand>
</feature>
<evidence type="ECO:0000313" key="7">
    <source>
        <dbReference type="EMBL" id="CAF3399033.1"/>
    </source>
</evidence>
<dbReference type="Proteomes" id="UP000663848">
    <property type="component" value="Unassembled WGS sequence"/>
</dbReference>
<feature type="binding site" evidence="3">
    <location>
        <position position="85"/>
    </location>
    <ligand>
        <name>GTP</name>
        <dbReference type="ChEBI" id="CHEBI:37565"/>
    </ligand>
</feature>
<feature type="compositionally biased region" description="Low complexity" evidence="5">
    <location>
        <begin position="460"/>
        <end position="483"/>
    </location>
</feature>
<feature type="compositionally biased region" description="Low complexity" evidence="5">
    <location>
        <begin position="842"/>
        <end position="853"/>
    </location>
</feature>
<dbReference type="GO" id="GO:0046872">
    <property type="term" value="F:metal ion binding"/>
    <property type="evidence" value="ECO:0007669"/>
    <property type="project" value="UniProtKB-KW"/>
</dbReference>
<feature type="compositionally biased region" description="Polar residues" evidence="5">
    <location>
        <begin position="388"/>
        <end position="398"/>
    </location>
</feature>
<dbReference type="Proteomes" id="UP000663825">
    <property type="component" value="Unassembled WGS sequence"/>
</dbReference>
<evidence type="ECO:0000313" key="8">
    <source>
        <dbReference type="EMBL" id="CAF3512513.1"/>
    </source>
</evidence>
<evidence type="ECO:0000313" key="13">
    <source>
        <dbReference type="EMBL" id="CAF4583481.1"/>
    </source>
</evidence>
<evidence type="ECO:0000313" key="11">
    <source>
        <dbReference type="EMBL" id="CAF4239078.1"/>
    </source>
</evidence>